<reference evidence="3 4" key="1">
    <citation type="submission" date="2024-09" db="EMBL/GenBank/DDBJ databases">
        <authorList>
            <person name="Sun Q."/>
            <person name="Mori K."/>
        </authorList>
    </citation>
    <scope>NUCLEOTIDE SEQUENCE [LARGE SCALE GENOMIC DNA]</scope>
    <source>
        <strain evidence="3 4">JCM 4557</strain>
    </source>
</reference>
<dbReference type="InterPro" id="IPR005532">
    <property type="entry name" value="SUMF_dom"/>
</dbReference>
<dbReference type="EMBL" id="JBHMQV010000001">
    <property type="protein sequence ID" value="MFC0842280.1"/>
    <property type="molecule type" value="Genomic_DNA"/>
</dbReference>
<evidence type="ECO:0000259" key="2">
    <source>
        <dbReference type="Pfam" id="PF03781"/>
    </source>
</evidence>
<name>A0ABV6TCS3_9ACTN</name>
<accession>A0ABV6TCS3</accession>
<dbReference type="InterPro" id="IPR016187">
    <property type="entry name" value="CTDL_fold"/>
</dbReference>
<comment type="caution">
    <text evidence="3">The sequence shown here is derived from an EMBL/GenBank/DDBJ whole genome shotgun (WGS) entry which is preliminary data.</text>
</comment>
<sequence length="85" mass="8682">MERNADFDTCPVDAFEPNGHRPHNVVGNAWKWCADASSSGPAATTGPEKVIRGGPRGSGGASVCQRTLTALQAAATVAYSGLVAP</sequence>
<dbReference type="Gene3D" id="3.90.1580.10">
    <property type="entry name" value="paralog of FGE (formylglycine-generating enzyme)"/>
    <property type="match status" value="1"/>
</dbReference>
<feature type="domain" description="Sulfatase-modifying factor enzyme-like" evidence="2">
    <location>
        <begin position="4"/>
        <end position="56"/>
    </location>
</feature>
<dbReference type="InterPro" id="IPR042095">
    <property type="entry name" value="SUMF_sf"/>
</dbReference>
<dbReference type="Pfam" id="PF03781">
    <property type="entry name" value="FGE-sulfatase"/>
    <property type="match status" value="1"/>
</dbReference>
<dbReference type="SUPFAM" id="SSF56436">
    <property type="entry name" value="C-type lectin-like"/>
    <property type="match status" value="1"/>
</dbReference>
<evidence type="ECO:0000313" key="3">
    <source>
        <dbReference type="EMBL" id="MFC0842280.1"/>
    </source>
</evidence>
<organism evidence="3 4">
    <name type="scientific">Streptomyces noboritoensis</name>
    <dbReference type="NCBI Taxonomy" id="67337"/>
    <lineage>
        <taxon>Bacteria</taxon>
        <taxon>Bacillati</taxon>
        <taxon>Actinomycetota</taxon>
        <taxon>Actinomycetes</taxon>
        <taxon>Kitasatosporales</taxon>
        <taxon>Streptomycetaceae</taxon>
        <taxon>Streptomyces</taxon>
    </lineage>
</organism>
<evidence type="ECO:0000256" key="1">
    <source>
        <dbReference type="SAM" id="MobiDB-lite"/>
    </source>
</evidence>
<dbReference type="Proteomes" id="UP001589887">
    <property type="component" value="Unassembled WGS sequence"/>
</dbReference>
<evidence type="ECO:0000313" key="4">
    <source>
        <dbReference type="Proteomes" id="UP001589887"/>
    </source>
</evidence>
<protein>
    <submittedName>
        <fullName evidence="3">SUMF1/EgtB/PvdO family nonheme iron enzyme</fullName>
    </submittedName>
</protein>
<gene>
    <name evidence="3" type="ORF">ACFH04_00795</name>
</gene>
<feature type="region of interest" description="Disordered" evidence="1">
    <location>
        <begin position="37"/>
        <end position="58"/>
    </location>
</feature>
<keyword evidence="4" id="KW-1185">Reference proteome</keyword>
<proteinExistence type="predicted"/>
<dbReference type="RefSeq" id="WP_394316981.1">
    <property type="nucleotide sequence ID" value="NZ_JBHMQV010000001.1"/>
</dbReference>